<name>A0ABT2TGH9_9FIRM</name>
<dbReference type="CDD" id="cd09911">
    <property type="entry name" value="Lin0431_like"/>
    <property type="match status" value="1"/>
</dbReference>
<reference evidence="2 3" key="1">
    <citation type="journal article" date="2021" name="ISME Commun">
        <title>Automated analysis of genomic sequences facilitates high-throughput and comprehensive description of bacteria.</title>
        <authorList>
            <person name="Hitch T.C.A."/>
        </authorList>
    </citation>
    <scope>NUCLEOTIDE SEQUENCE [LARGE SCALE GENOMIC DNA]</scope>
    <source>
        <strain evidence="2 3">Sanger_109</strain>
    </source>
</reference>
<feature type="transmembrane region" description="Helical" evidence="1">
    <location>
        <begin position="21"/>
        <end position="40"/>
    </location>
</feature>
<evidence type="ECO:0000313" key="2">
    <source>
        <dbReference type="EMBL" id="MCU6761303.1"/>
    </source>
</evidence>
<evidence type="ECO:0000313" key="3">
    <source>
        <dbReference type="Proteomes" id="UP001652442"/>
    </source>
</evidence>
<sequence length="139" mass="15481">MKQKNNADGSDQLRRFSKRDAIILALVFAVIVFVFLVFWLRPKTGGSAVRITVDGKVYGTYALEEAQTISIKDKDGKVTNQLVIENETAHMQKADCPDQLCVHQKAVSKENETIVCLPNKVVVEVTQAEEQAEFDAIVN</sequence>
<evidence type="ECO:0000256" key="1">
    <source>
        <dbReference type="SAM" id="Phobius"/>
    </source>
</evidence>
<dbReference type="RefSeq" id="WP_158424141.1">
    <property type="nucleotide sequence ID" value="NZ_JAOQJQ010000001.1"/>
</dbReference>
<comment type="caution">
    <text evidence="2">The sequence shown here is derived from an EMBL/GenBank/DDBJ whole genome shotgun (WGS) entry which is preliminary data.</text>
</comment>
<dbReference type="Pfam" id="PF07009">
    <property type="entry name" value="NusG_II"/>
    <property type="match status" value="1"/>
</dbReference>
<protein>
    <submittedName>
        <fullName evidence="2">NusG domain II-containing protein</fullName>
    </submittedName>
</protein>
<keyword evidence="1" id="KW-0472">Membrane</keyword>
<accession>A0ABT2TGH9</accession>
<keyword evidence="3" id="KW-1185">Reference proteome</keyword>
<dbReference type="Proteomes" id="UP001652442">
    <property type="component" value="Unassembled WGS sequence"/>
</dbReference>
<organism evidence="2 3">
    <name type="scientific">Brotonthovivens ammoniilytica</name>
    <dbReference type="NCBI Taxonomy" id="2981725"/>
    <lineage>
        <taxon>Bacteria</taxon>
        <taxon>Bacillati</taxon>
        <taxon>Bacillota</taxon>
        <taxon>Clostridia</taxon>
        <taxon>Lachnospirales</taxon>
        <taxon>Lachnospiraceae</taxon>
        <taxon>Brotonthovivens</taxon>
    </lineage>
</organism>
<proteinExistence type="predicted"/>
<gene>
    <name evidence="2" type="ORF">OCV88_02985</name>
</gene>
<dbReference type="InterPro" id="IPR038690">
    <property type="entry name" value="NusG_2_sf"/>
</dbReference>
<dbReference type="Gene3D" id="2.60.320.10">
    <property type="entry name" value="N-utilization substance G protein NusG, insert domain"/>
    <property type="match status" value="1"/>
</dbReference>
<dbReference type="EMBL" id="JAOQJQ010000001">
    <property type="protein sequence ID" value="MCU6761303.1"/>
    <property type="molecule type" value="Genomic_DNA"/>
</dbReference>
<keyword evidence="1" id="KW-1133">Transmembrane helix</keyword>
<keyword evidence="1" id="KW-0812">Transmembrane</keyword>